<dbReference type="Pfam" id="PF11739">
    <property type="entry name" value="YdbH-like"/>
    <property type="match status" value="1"/>
</dbReference>
<proteinExistence type="predicted"/>
<evidence type="ECO:0000313" key="2">
    <source>
        <dbReference type="EMBL" id="PAX09404.1"/>
    </source>
</evidence>
<keyword evidence="3" id="KW-1185">Reference proteome</keyword>
<sequence length="1036" mass="108097">MTEESDGSPARPARRRLRVALTVLSALVVLLAGSWLLRIPIAGRAIDRELASAGVPARYNVETLELGRQRLTDVVIGDPERPDLVADWIETGTRLSWSGATVTAVRAGHVRLRGRLVDGRVSLGAIDRLLPPPSGKPFALPRLFLDVADARIRLETPMGVVGLRLSGRGRLDDGFDGRLAAVSRRVEAGGCVALGVAAATRVSVSDTAPTVDGPVRAARLVCEGGSAEAVRTDARVAFTPALDGWRGSARLATGAIAAEVARAASASGSVSFDGDARATAGRAELALAGLASEPATARRLALRGEYRIGDGVAFDGRVRGEGVAASGVRLDADALAGTPLEPIARQVAAAAAQAGRAFAVDMGLTVDTREGLAIEVAELAARSASGARVRLDGGEGVSWSRAGLLVDGTALVSGGGLPGMRVSLDQAAPGAPIGGLARVAAYEAGGARLALTPVSFTAAGGGATRIATTATLSGPIGDGRVDGLTMPLNLVWDGGNRLAINPGCTPASLDRLRVAGLTLAPTRLRLCATEGTLMRVADGRVTGGASIVAPRIAGRLGATPVELAASGGEVSLAGRGFTLRDVAARLGSPGRVTRIDVGRLQGRISGGAVAGTFAGTGGRIANVPLLLSDAAGEWRLAGGVLTLGGATTVTDAEQRRFEPLLSPDVAFRLADNRIWMTGTLVEPTTRTEVADVRIAHDLPSGRGEALLDVPGVTFTERLQPEALTPLTFGVIADVRGTVRGEGRIAWSPQAVTSSGEFRTDDTDLAAAFGPVEGLATTIRFTDLLQLRSAPGQVATVRSINPGVRVTDGVIRYQTLPETRVQVEGGRWPFAGGELRLEPTLLDFSQPVPKRLTFRVTAMEAAQFLQQFEFENINATGVFDGVLPMVFDERSGRVEGGSLVVRPGGGTLAYVGELTQRELGFWGDLAFQALKSIRYQNLTIGVNGPLAGEMVTDVRFAGVSQGEGAKSNFIVRRLQRLPFVFNIRIKAPFRSLIDSAASFYDPKRLIQRNLPALLMEQNKRAAPPQPQVQPPASRKMP</sequence>
<keyword evidence="1" id="KW-0812">Transmembrane</keyword>
<protein>
    <submittedName>
        <fullName evidence="2">Uncharacterized protein</fullName>
    </submittedName>
</protein>
<organism evidence="2 3">
    <name type="scientific">Sphingomonas lenta</name>
    <dbReference type="NCBI Taxonomy" id="1141887"/>
    <lineage>
        <taxon>Bacteria</taxon>
        <taxon>Pseudomonadati</taxon>
        <taxon>Pseudomonadota</taxon>
        <taxon>Alphaproteobacteria</taxon>
        <taxon>Sphingomonadales</taxon>
        <taxon>Sphingomonadaceae</taxon>
        <taxon>Sphingomonas</taxon>
    </lineage>
</organism>
<dbReference type="RefSeq" id="WP_095996511.1">
    <property type="nucleotide sequence ID" value="NZ_NSLI01000001.1"/>
</dbReference>
<keyword evidence="1" id="KW-0472">Membrane</keyword>
<accession>A0A2A2SJE3</accession>
<dbReference type="AlphaFoldDB" id="A0A2A2SJE3"/>
<evidence type="ECO:0000313" key="3">
    <source>
        <dbReference type="Proteomes" id="UP000218151"/>
    </source>
</evidence>
<dbReference type="Proteomes" id="UP000218151">
    <property type="component" value="Unassembled WGS sequence"/>
</dbReference>
<name>A0A2A2SJE3_9SPHN</name>
<evidence type="ECO:0000256" key="1">
    <source>
        <dbReference type="SAM" id="Phobius"/>
    </source>
</evidence>
<dbReference type="InterPro" id="IPR021730">
    <property type="entry name" value="YdbH"/>
</dbReference>
<dbReference type="OrthoDB" id="7597031at2"/>
<comment type="caution">
    <text evidence="2">The sequence shown here is derived from an EMBL/GenBank/DDBJ whole genome shotgun (WGS) entry which is preliminary data.</text>
</comment>
<dbReference type="EMBL" id="NSLI01000001">
    <property type="protein sequence ID" value="PAX09404.1"/>
    <property type="molecule type" value="Genomic_DNA"/>
</dbReference>
<reference evidence="3" key="1">
    <citation type="submission" date="2017-09" db="EMBL/GenBank/DDBJ databases">
        <authorList>
            <person name="Feng G."/>
            <person name="Zhu H."/>
        </authorList>
    </citation>
    <scope>NUCLEOTIDE SEQUENCE [LARGE SCALE GENOMIC DNA]</scope>
    <source>
        <strain evidence="3">1PNM-20</strain>
    </source>
</reference>
<feature type="transmembrane region" description="Helical" evidence="1">
    <location>
        <begin position="19"/>
        <end position="37"/>
    </location>
</feature>
<keyword evidence="1" id="KW-1133">Transmembrane helix</keyword>
<gene>
    <name evidence="2" type="ORF">CKY28_01215</name>
</gene>